<keyword evidence="3" id="KW-1185">Reference proteome</keyword>
<protein>
    <recommendedName>
        <fullName evidence="1">Integrase zinc-binding domain-containing protein</fullName>
    </recommendedName>
</protein>
<dbReference type="EMBL" id="ML003778">
    <property type="protein sequence ID" value="RKP33531.1"/>
    <property type="molecule type" value="Genomic_DNA"/>
</dbReference>
<evidence type="ECO:0000313" key="2">
    <source>
        <dbReference type="EMBL" id="RKP33531.1"/>
    </source>
</evidence>
<feature type="domain" description="Integrase zinc-binding" evidence="1">
    <location>
        <begin position="65"/>
        <end position="120"/>
    </location>
</feature>
<dbReference type="AlphaFoldDB" id="A0A4P9ZLZ6"/>
<organism evidence="2 3">
    <name type="scientific">Dimargaris cristalligena</name>
    <dbReference type="NCBI Taxonomy" id="215637"/>
    <lineage>
        <taxon>Eukaryota</taxon>
        <taxon>Fungi</taxon>
        <taxon>Fungi incertae sedis</taxon>
        <taxon>Zoopagomycota</taxon>
        <taxon>Kickxellomycotina</taxon>
        <taxon>Dimargaritomycetes</taxon>
        <taxon>Dimargaritales</taxon>
        <taxon>Dimargaritaceae</taxon>
        <taxon>Dimargaris</taxon>
    </lineage>
</organism>
<name>A0A4P9ZLZ6_9FUNG</name>
<dbReference type="InterPro" id="IPR041588">
    <property type="entry name" value="Integrase_H2C2"/>
</dbReference>
<evidence type="ECO:0000259" key="1">
    <source>
        <dbReference type="Pfam" id="PF17921"/>
    </source>
</evidence>
<proteinExistence type="predicted"/>
<dbReference type="Proteomes" id="UP000268162">
    <property type="component" value="Unassembled WGS sequence"/>
</dbReference>
<dbReference type="STRING" id="215637.A0A4P9ZLZ6"/>
<dbReference type="Pfam" id="PF17921">
    <property type="entry name" value="Integrase_H2C2"/>
    <property type="match status" value="1"/>
</dbReference>
<dbReference type="InterPro" id="IPR050951">
    <property type="entry name" value="Retrovirus_Pol_polyprotein"/>
</dbReference>
<sequence length="171" mass="19340">LISWSEILFDYDFAVIHRPGIKNNLPDHLSRFFTSSEGGEALPTIRTLTVSNKPTTETVALILPDEHLRPGIIERNHLRGHFGITATVTAIHQDGFNWPNLRSDVANALKQYLLCLQFNNHRTIQEATKSITATKPFDYIAIDLASPFPVSEANNTFMFILIDIHTRFVIL</sequence>
<gene>
    <name evidence="2" type="ORF">BJ085DRAFT_21307</name>
</gene>
<accession>A0A4P9ZLZ6</accession>
<evidence type="ECO:0000313" key="3">
    <source>
        <dbReference type="Proteomes" id="UP000268162"/>
    </source>
</evidence>
<dbReference type="Gene3D" id="1.10.340.70">
    <property type="match status" value="1"/>
</dbReference>
<reference evidence="3" key="1">
    <citation type="journal article" date="2018" name="Nat. Microbiol.">
        <title>Leveraging single-cell genomics to expand the fungal tree of life.</title>
        <authorList>
            <person name="Ahrendt S.R."/>
            <person name="Quandt C.A."/>
            <person name="Ciobanu D."/>
            <person name="Clum A."/>
            <person name="Salamov A."/>
            <person name="Andreopoulos B."/>
            <person name="Cheng J.F."/>
            <person name="Woyke T."/>
            <person name="Pelin A."/>
            <person name="Henrissat B."/>
            <person name="Reynolds N.K."/>
            <person name="Benny G.L."/>
            <person name="Smith M.E."/>
            <person name="James T.Y."/>
            <person name="Grigoriev I.V."/>
        </authorList>
    </citation>
    <scope>NUCLEOTIDE SEQUENCE [LARGE SCALE GENOMIC DNA]</scope>
    <source>
        <strain evidence="3">RSA 468</strain>
    </source>
</reference>
<feature type="non-terminal residue" evidence="2">
    <location>
        <position position="1"/>
    </location>
</feature>
<dbReference type="PANTHER" id="PTHR37984:SF5">
    <property type="entry name" value="PROTEIN NYNRIN-LIKE"/>
    <property type="match status" value="1"/>
</dbReference>
<dbReference type="PANTHER" id="PTHR37984">
    <property type="entry name" value="PROTEIN CBG26694"/>
    <property type="match status" value="1"/>
</dbReference>